<dbReference type="GeneID" id="80906548"/>
<reference evidence="2" key="1">
    <citation type="submission" date="2022-10" db="EMBL/GenBank/DDBJ databases">
        <title>Tapping the CABI collections for fungal endophytes: first genome assemblies for Collariella, Neodidymelliopsis, Ascochyta clinopodiicola, Didymella pomorum, Didymosphaeria variabile, Neocosmospora piperis and Neocucurbitaria cava.</title>
        <authorList>
            <person name="Hill R."/>
        </authorList>
    </citation>
    <scope>NUCLEOTIDE SEQUENCE</scope>
    <source>
        <strain evidence="2">IMI 356815</strain>
    </source>
</reference>
<accession>A0A9W8XSR5</accession>
<feature type="domain" description="2EXR" evidence="1">
    <location>
        <begin position="201"/>
        <end position="283"/>
    </location>
</feature>
<proteinExistence type="predicted"/>
<dbReference type="Proteomes" id="UP001140513">
    <property type="component" value="Unassembled WGS sequence"/>
</dbReference>
<keyword evidence="3" id="KW-1185">Reference proteome</keyword>
<organism evidence="2 3">
    <name type="scientific">Didymosphaeria variabile</name>
    <dbReference type="NCBI Taxonomy" id="1932322"/>
    <lineage>
        <taxon>Eukaryota</taxon>
        <taxon>Fungi</taxon>
        <taxon>Dikarya</taxon>
        <taxon>Ascomycota</taxon>
        <taxon>Pezizomycotina</taxon>
        <taxon>Dothideomycetes</taxon>
        <taxon>Pleosporomycetidae</taxon>
        <taxon>Pleosporales</taxon>
        <taxon>Massarineae</taxon>
        <taxon>Didymosphaeriaceae</taxon>
        <taxon>Didymosphaeria</taxon>
    </lineage>
</organism>
<evidence type="ECO:0000259" key="1">
    <source>
        <dbReference type="Pfam" id="PF20150"/>
    </source>
</evidence>
<evidence type="ECO:0000313" key="3">
    <source>
        <dbReference type="Proteomes" id="UP001140513"/>
    </source>
</evidence>
<dbReference type="InterPro" id="IPR045518">
    <property type="entry name" value="2EXR"/>
</dbReference>
<dbReference type="RefSeq" id="XP_056075294.1">
    <property type="nucleotide sequence ID" value="XM_056211821.1"/>
</dbReference>
<dbReference type="EMBL" id="JAPEUX010000002">
    <property type="protein sequence ID" value="KAJ4358435.1"/>
    <property type="molecule type" value="Genomic_DNA"/>
</dbReference>
<gene>
    <name evidence="2" type="ORF">N0V89_003018</name>
</gene>
<dbReference type="AlphaFoldDB" id="A0A9W8XSR5"/>
<dbReference type="OrthoDB" id="3796222at2759"/>
<evidence type="ECO:0000313" key="2">
    <source>
        <dbReference type="EMBL" id="KAJ4358435.1"/>
    </source>
</evidence>
<comment type="caution">
    <text evidence="2">The sequence shown here is derived from an EMBL/GenBank/DDBJ whole genome shotgun (WGS) entry which is preliminary data.</text>
</comment>
<name>A0A9W8XSR5_9PLEO</name>
<dbReference type="Pfam" id="PF20150">
    <property type="entry name" value="2EXR"/>
    <property type="match status" value="1"/>
</dbReference>
<sequence length="467" mass="54415">MSGYYDTLCSLQTPTSPLSYISSLESPSLPPSPVLPTLSITKWLIQEQYLRVFVKHLTWWASDHDSSLQFHGKIGVLPSQNIDETYELGKSVKCVLTYAHHPEARKQIVVRLFPPREADGRYAMVVRSGSGWMSARDFFNKEHSVMLQAESKSKTFKELWSKEKRTVASTAKKQDEKTKLRRQASVREVDDRYTVAFGPVFHQFLRLPQEIQDMIWVTAAGLTGMYRPCRHRTSNVPGPHIHENFYPRPDSPITISTMLRVCKALNAHMAPWIYRTTKFQFELTGFTNFLWISGPENRKNLRRVTFKFSSLALLHCLRWLSPDPVFLLFDPPAYTSPHGLQYFWRCQIQDLARELHLHTLTLDLQGVQPNHVQMVVRILRQAFGSVKYIRFLDDSKDIPEGHWRLQGLREKKSWRAMCREWFTAYSANGGYMSDARRWKTMEDLENDMDVKKDFFDSIDDWQGVQMP</sequence>
<protein>
    <recommendedName>
        <fullName evidence="1">2EXR domain-containing protein</fullName>
    </recommendedName>
</protein>